<organism evidence="6 7">
    <name type="scientific">Paenibacillus phytohabitans</name>
    <dbReference type="NCBI Taxonomy" id="2654978"/>
    <lineage>
        <taxon>Bacteria</taxon>
        <taxon>Bacillati</taxon>
        <taxon>Bacillota</taxon>
        <taxon>Bacilli</taxon>
        <taxon>Bacillales</taxon>
        <taxon>Paenibacillaceae</taxon>
        <taxon>Paenibacillus</taxon>
    </lineage>
</organism>
<dbReference type="SUPFAM" id="SSF48498">
    <property type="entry name" value="Tetracyclin repressor-like, C-terminal domain"/>
    <property type="match status" value="1"/>
</dbReference>
<name>A0ABX1YST1_9BACL</name>
<feature type="domain" description="HTH tetR-type" evidence="5">
    <location>
        <begin position="44"/>
        <end position="104"/>
    </location>
</feature>
<dbReference type="SUPFAM" id="SSF46689">
    <property type="entry name" value="Homeodomain-like"/>
    <property type="match status" value="1"/>
</dbReference>
<dbReference type="PROSITE" id="PS50977">
    <property type="entry name" value="HTH_TETR_2"/>
    <property type="match status" value="1"/>
</dbReference>
<dbReference type="Proteomes" id="UP000596857">
    <property type="component" value="Unassembled WGS sequence"/>
</dbReference>
<dbReference type="PANTHER" id="PTHR43479:SF20">
    <property type="entry name" value="HTH TETR-TYPE DOMAIN-CONTAINING PROTEIN"/>
    <property type="match status" value="1"/>
</dbReference>
<evidence type="ECO:0000256" key="3">
    <source>
        <dbReference type="ARBA" id="ARBA00023163"/>
    </source>
</evidence>
<dbReference type="InterPro" id="IPR025996">
    <property type="entry name" value="MT1864/Rv1816-like_C"/>
</dbReference>
<evidence type="ECO:0000256" key="4">
    <source>
        <dbReference type="PROSITE-ProRule" id="PRU00335"/>
    </source>
</evidence>
<proteinExistence type="predicted"/>
<dbReference type="EMBL" id="WHOB01000088">
    <property type="protein sequence ID" value="NOU82883.1"/>
    <property type="molecule type" value="Genomic_DNA"/>
</dbReference>
<accession>A0ABX1YST1</accession>
<protein>
    <submittedName>
        <fullName evidence="6">TetR family transcriptional regulator</fullName>
    </submittedName>
</protein>
<evidence type="ECO:0000256" key="1">
    <source>
        <dbReference type="ARBA" id="ARBA00023015"/>
    </source>
</evidence>
<dbReference type="PANTHER" id="PTHR43479">
    <property type="entry name" value="ACREF/ENVCD OPERON REPRESSOR-RELATED"/>
    <property type="match status" value="1"/>
</dbReference>
<comment type="caution">
    <text evidence="6">The sequence shown here is derived from an EMBL/GenBank/DDBJ whole genome shotgun (WGS) entry which is preliminary data.</text>
</comment>
<keyword evidence="1" id="KW-0805">Transcription regulation</keyword>
<dbReference type="Pfam" id="PF00440">
    <property type="entry name" value="TetR_N"/>
    <property type="match status" value="1"/>
</dbReference>
<evidence type="ECO:0000259" key="5">
    <source>
        <dbReference type="PROSITE" id="PS50977"/>
    </source>
</evidence>
<keyword evidence="3" id="KW-0804">Transcription</keyword>
<evidence type="ECO:0000313" key="7">
    <source>
        <dbReference type="Proteomes" id="UP000596857"/>
    </source>
</evidence>
<keyword evidence="7" id="KW-1185">Reference proteome</keyword>
<reference evidence="6 7" key="1">
    <citation type="submission" date="2019-10" db="EMBL/GenBank/DDBJ databases">
        <title>Description of Paenibacillus terricola sp. nov.</title>
        <authorList>
            <person name="Carlier A."/>
            <person name="Qi S."/>
        </authorList>
    </citation>
    <scope>NUCLEOTIDE SEQUENCE [LARGE SCALE GENOMIC DNA]</scope>
    <source>
        <strain evidence="6 7">LMG 31459</strain>
    </source>
</reference>
<evidence type="ECO:0000313" key="6">
    <source>
        <dbReference type="EMBL" id="NOU82883.1"/>
    </source>
</evidence>
<dbReference type="InterPro" id="IPR050624">
    <property type="entry name" value="HTH-type_Tx_Regulator"/>
</dbReference>
<dbReference type="InterPro" id="IPR036271">
    <property type="entry name" value="Tet_transcr_reg_TetR-rel_C_sf"/>
</dbReference>
<dbReference type="Gene3D" id="1.10.357.10">
    <property type="entry name" value="Tetracycline Repressor, domain 2"/>
    <property type="match status" value="1"/>
</dbReference>
<feature type="DNA-binding region" description="H-T-H motif" evidence="4">
    <location>
        <begin position="67"/>
        <end position="86"/>
    </location>
</feature>
<dbReference type="InterPro" id="IPR009057">
    <property type="entry name" value="Homeodomain-like_sf"/>
</dbReference>
<keyword evidence="2 4" id="KW-0238">DNA-binding</keyword>
<evidence type="ECO:0000256" key="2">
    <source>
        <dbReference type="ARBA" id="ARBA00023125"/>
    </source>
</evidence>
<gene>
    <name evidence="6" type="ORF">GC101_28885</name>
</gene>
<dbReference type="InterPro" id="IPR001647">
    <property type="entry name" value="HTH_TetR"/>
</dbReference>
<dbReference type="Pfam" id="PF13305">
    <property type="entry name" value="TetR_C_33"/>
    <property type="match status" value="1"/>
</dbReference>
<sequence>MISRSPGVINVSYHRKDSVLQSLQCKDNGKEGCRKVTDKPYHHGNLRSQLIEAGIKLINTDGINSFSLRKVAAECKVSHTAPYSHFKNIDELVSAMGEHVTEQFMESLRASVQGQEDRQEAMFQLGQAYIDFFMEHPQYFQFLFYHSGLVIDLDNYNSDSYPPFVLFRTTAYQLFTSIGLPEAEFSRQLISHWAMVHGIASLLTNNGVRYSGNWRDLLALESVVKET</sequence>